<feature type="domain" description="Nudix hydrolase" evidence="3">
    <location>
        <begin position="87"/>
        <end position="218"/>
    </location>
</feature>
<dbReference type="PROSITE" id="PS51462">
    <property type="entry name" value="NUDIX"/>
    <property type="match status" value="1"/>
</dbReference>
<evidence type="ECO:0000313" key="4">
    <source>
        <dbReference type="EMBL" id="GHO59554.1"/>
    </source>
</evidence>
<evidence type="ECO:0000313" key="5">
    <source>
        <dbReference type="Proteomes" id="UP000654345"/>
    </source>
</evidence>
<keyword evidence="2" id="KW-0378">Hydrolase</keyword>
<comment type="caution">
    <text evidence="4">The sequence shown here is derived from an EMBL/GenBank/DDBJ whole genome shotgun (WGS) entry which is preliminary data.</text>
</comment>
<dbReference type="SUPFAM" id="SSF55811">
    <property type="entry name" value="Nudix"/>
    <property type="match status" value="1"/>
</dbReference>
<name>A0ABQ3V315_9CHLR</name>
<keyword evidence="5" id="KW-1185">Reference proteome</keyword>
<gene>
    <name evidence="4" type="ORF">KSB_80290</name>
</gene>
<protein>
    <recommendedName>
        <fullName evidence="3">Nudix hydrolase domain-containing protein</fullName>
    </recommendedName>
</protein>
<evidence type="ECO:0000256" key="1">
    <source>
        <dbReference type="ARBA" id="ARBA00001946"/>
    </source>
</evidence>
<sequence length="228" mass="25545">MMNREYLTFAQKHPQLFVNPPGIIFTILLDEDKIQQAEAEMTRRLAAHNLPTEWAKVGIVYQDQYLLLLRDAVSFPDGSLGTYIRFVNPDGAPGVIILPVCQGRVVLLRHFRHATRTWHLEVPRGFGEQGSSSEANARRELAEEIGATGAGVRLVFLGEVYSDTGMSAASNKLYYAEIETYHEAELHEAIAELHVVPIAEFERLIRDNEITDGLTLSAYAYAKARGLF</sequence>
<dbReference type="Gene3D" id="3.90.79.10">
    <property type="entry name" value="Nucleoside Triphosphate Pyrophosphohydrolase"/>
    <property type="match status" value="1"/>
</dbReference>
<dbReference type="CDD" id="cd03424">
    <property type="entry name" value="NUDIX_ADPRase_Nudt5_UGPPase_Nudt14"/>
    <property type="match status" value="1"/>
</dbReference>
<dbReference type="Proteomes" id="UP000654345">
    <property type="component" value="Unassembled WGS sequence"/>
</dbReference>
<reference evidence="4 5" key="1">
    <citation type="journal article" date="2021" name="Int. J. Syst. Evol. Microbiol.">
        <title>Reticulibacter mediterranei gen. nov., sp. nov., within the new family Reticulibacteraceae fam. nov., and Ktedonospora formicarum gen. nov., sp. nov., Ktedonobacter robiniae sp. nov., Dictyobacter formicarum sp. nov. and Dictyobacter arantiisoli sp. nov., belonging to the class Ktedonobacteria.</title>
        <authorList>
            <person name="Yabe S."/>
            <person name="Zheng Y."/>
            <person name="Wang C.M."/>
            <person name="Sakai Y."/>
            <person name="Abe K."/>
            <person name="Yokota A."/>
            <person name="Donadio S."/>
            <person name="Cavaletti L."/>
            <person name="Monciardini P."/>
        </authorList>
    </citation>
    <scope>NUCLEOTIDE SEQUENCE [LARGE SCALE GENOMIC DNA]</scope>
    <source>
        <strain evidence="4 5">SOSP1-30</strain>
    </source>
</reference>
<dbReference type="InterPro" id="IPR015797">
    <property type="entry name" value="NUDIX_hydrolase-like_dom_sf"/>
</dbReference>
<dbReference type="PANTHER" id="PTHR11839:SF18">
    <property type="entry name" value="NUDIX HYDROLASE DOMAIN-CONTAINING PROTEIN"/>
    <property type="match status" value="1"/>
</dbReference>
<accession>A0ABQ3V315</accession>
<proteinExistence type="predicted"/>
<dbReference type="EMBL" id="BNJG01000003">
    <property type="protein sequence ID" value="GHO59554.1"/>
    <property type="molecule type" value="Genomic_DNA"/>
</dbReference>
<dbReference type="PANTHER" id="PTHR11839">
    <property type="entry name" value="UDP/ADP-SUGAR PYROPHOSPHATASE"/>
    <property type="match status" value="1"/>
</dbReference>
<organism evidence="4 5">
    <name type="scientific">Ktedonobacter robiniae</name>
    <dbReference type="NCBI Taxonomy" id="2778365"/>
    <lineage>
        <taxon>Bacteria</taxon>
        <taxon>Bacillati</taxon>
        <taxon>Chloroflexota</taxon>
        <taxon>Ktedonobacteria</taxon>
        <taxon>Ktedonobacterales</taxon>
        <taxon>Ktedonobacteraceae</taxon>
        <taxon>Ktedonobacter</taxon>
    </lineage>
</organism>
<dbReference type="InterPro" id="IPR000086">
    <property type="entry name" value="NUDIX_hydrolase_dom"/>
</dbReference>
<comment type="cofactor">
    <cofactor evidence="1">
        <name>Mg(2+)</name>
        <dbReference type="ChEBI" id="CHEBI:18420"/>
    </cofactor>
</comment>
<evidence type="ECO:0000256" key="2">
    <source>
        <dbReference type="ARBA" id="ARBA00022801"/>
    </source>
</evidence>
<evidence type="ECO:0000259" key="3">
    <source>
        <dbReference type="PROSITE" id="PS51462"/>
    </source>
</evidence>
<dbReference type="Pfam" id="PF00293">
    <property type="entry name" value="NUDIX"/>
    <property type="match status" value="1"/>
</dbReference>